<dbReference type="Proteomes" id="UP000002194">
    <property type="component" value="Chromosome"/>
</dbReference>
<gene>
    <name evidence="1" type="ordered locus">DVU_2377</name>
</gene>
<proteinExistence type="predicted"/>
<evidence type="ECO:0000313" key="2">
    <source>
        <dbReference type="Proteomes" id="UP000002194"/>
    </source>
</evidence>
<organism evidence="1 2">
    <name type="scientific">Nitratidesulfovibrio vulgaris (strain ATCC 29579 / DSM 644 / CCUG 34227 / NCIMB 8303 / VKM B-1760 / Hildenborough)</name>
    <name type="common">Desulfovibrio vulgaris</name>
    <dbReference type="NCBI Taxonomy" id="882"/>
    <lineage>
        <taxon>Bacteria</taxon>
        <taxon>Pseudomonadati</taxon>
        <taxon>Thermodesulfobacteriota</taxon>
        <taxon>Desulfovibrionia</taxon>
        <taxon>Desulfovibrionales</taxon>
        <taxon>Desulfovibrionaceae</taxon>
        <taxon>Nitratidesulfovibrio</taxon>
    </lineage>
</organism>
<evidence type="ECO:0000313" key="1">
    <source>
        <dbReference type="EMBL" id="AAS96850.1"/>
    </source>
</evidence>
<keyword evidence="2" id="KW-1185">Reference proteome</keyword>
<name>Q729H4_NITV2</name>
<accession>Q729H4</accession>
<reference evidence="1 2" key="1">
    <citation type="journal article" date="2004" name="Nat. Biotechnol.">
        <title>The genome sequence of the anaerobic, sulfate-reducing bacterium Desulfovibrio vulgaris Hildenborough.</title>
        <authorList>
            <person name="Heidelberg J.F."/>
            <person name="Seshadri R."/>
            <person name="Haveman S.A."/>
            <person name="Hemme C.L."/>
            <person name="Paulsen I.T."/>
            <person name="Kolonay J.F."/>
            <person name="Eisen J.A."/>
            <person name="Ward N."/>
            <person name="Methe B."/>
            <person name="Brinkac L.M."/>
            <person name="Daugherty S.C."/>
            <person name="Deboy R.T."/>
            <person name="Dodson R.J."/>
            <person name="Durkin A.S."/>
            <person name="Madupu R."/>
            <person name="Nelson W.C."/>
            <person name="Sullivan S.A."/>
            <person name="Fouts D."/>
            <person name="Haft D.H."/>
            <person name="Selengut J."/>
            <person name="Peterson J.D."/>
            <person name="Davidsen T.M."/>
            <person name="Zafar N."/>
            <person name="Zhou L."/>
            <person name="Radune D."/>
            <person name="Dimitrov G."/>
            <person name="Hance M."/>
            <person name="Tran K."/>
            <person name="Khouri H."/>
            <person name="Gill J."/>
            <person name="Utterback T.R."/>
            <person name="Feldblyum T.V."/>
            <person name="Wall J.D."/>
            <person name="Voordouw G."/>
            <person name="Fraser C.M."/>
        </authorList>
    </citation>
    <scope>NUCLEOTIDE SEQUENCE [LARGE SCALE GENOMIC DNA]</scope>
    <source>
        <strain evidence="2">ATCC 29579 / DSM 644 / NCIMB 8303 / VKM B-1760 / Hildenborough</strain>
    </source>
</reference>
<protein>
    <submittedName>
        <fullName evidence="1">Uncharacterized protein</fullName>
    </submittedName>
</protein>
<dbReference type="AlphaFoldDB" id="Q729H4"/>
<dbReference type="EnsemblBacteria" id="AAS96850">
    <property type="protein sequence ID" value="AAS96850"/>
    <property type="gene ID" value="DVU_2377"/>
</dbReference>
<dbReference type="KEGG" id="dvu:DVU_2377"/>
<dbReference type="HOGENOM" id="CLU_3232742_0_0_7"/>
<dbReference type="PaxDb" id="882-DVU_2377"/>
<dbReference type="EMBL" id="AE017285">
    <property type="protein sequence ID" value="AAS96850.1"/>
    <property type="molecule type" value="Genomic_DNA"/>
</dbReference>
<sequence length="43" mass="4541">MRDALACGEWKAGVGMSGMWCGPAAEVVHDAVVRVVTSFDVCE</sequence>